<dbReference type="SUPFAM" id="SSF109854">
    <property type="entry name" value="DinB/YfiT-like putative metalloenzymes"/>
    <property type="match status" value="1"/>
</dbReference>
<evidence type="ECO:0000256" key="8">
    <source>
        <dbReference type="SAM" id="MobiDB-lite"/>
    </source>
</evidence>
<feature type="active site" description="Proton acceptor" evidence="7">
    <location>
        <position position="317"/>
    </location>
</feature>
<dbReference type="AlphaFoldDB" id="A0A1I1XRB9"/>
<evidence type="ECO:0000259" key="10">
    <source>
        <dbReference type="Pfam" id="PF12867"/>
    </source>
</evidence>
<feature type="binding site" evidence="7">
    <location>
        <position position="174"/>
    </location>
    <ligand>
        <name>phosphoenolpyruvate</name>
        <dbReference type="ChEBI" id="CHEBI:58702"/>
    </ligand>
</feature>
<comment type="caution">
    <text evidence="7">Lacks conserved residue(s) required for the propagation of feature annotation.</text>
</comment>
<dbReference type="Gene3D" id="1.20.120.450">
    <property type="entry name" value="dinb family like domain"/>
    <property type="match status" value="1"/>
</dbReference>
<dbReference type="GO" id="GO:0005737">
    <property type="term" value="C:cytoplasm"/>
    <property type="evidence" value="ECO:0007669"/>
    <property type="project" value="UniProtKB-SubCell"/>
</dbReference>
<name>A0A1I1XRB9_9ACTN</name>
<feature type="binding site" evidence="7">
    <location>
        <position position="174"/>
    </location>
    <ligand>
        <name>3-phosphoshikimate</name>
        <dbReference type="ChEBI" id="CHEBI:145989"/>
    </ligand>
</feature>
<feature type="binding site" evidence="7">
    <location>
        <position position="26"/>
    </location>
    <ligand>
        <name>3-phosphoshikimate</name>
        <dbReference type="ChEBI" id="CHEBI:145989"/>
    </ligand>
</feature>
<keyword evidence="4 7" id="KW-0808">Transferase</keyword>
<keyword evidence="12" id="KW-1185">Reference proteome</keyword>
<dbReference type="UniPathway" id="UPA00053">
    <property type="reaction ID" value="UER00089"/>
</dbReference>
<feature type="binding site" evidence="7">
    <location>
        <position position="200"/>
    </location>
    <ligand>
        <name>3-phosphoshikimate</name>
        <dbReference type="ChEBI" id="CHEBI:145989"/>
    </ligand>
</feature>
<comment type="subcellular location">
    <subcellularLocation>
        <location evidence="7">Cytoplasm</location>
    </subcellularLocation>
</comment>
<evidence type="ECO:0000256" key="6">
    <source>
        <dbReference type="ARBA" id="ARBA00044633"/>
    </source>
</evidence>
<evidence type="ECO:0000259" key="9">
    <source>
        <dbReference type="Pfam" id="PF00275"/>
    </source>
</evidence>
<comment type="subunit">
    <text evidence="7">Monomer.</text>
</comment>
<keyword evidence="5 7" id="KW-0057">Aromatic amino acid biosynthesis</keyword>
<dbReference type="InterPro" id="IPR024775">
    <property type="entry name" value="DinB-like"/>
</dbReference>
<dbReference type="InterPro" id="IPR036968">
    <property type="entry name" value="Enolpyruvate_Tfrase_sf"/>
</dbReference>
<keyword evidence="3 7" id="KW-0028">Amino-acid biosynthesis</keyword>
<feature type="region of interest" description="Disordered" evidence="8">
    <location>
        <begin position="1"/>
        <end position="21"/>
    </location>
</feature>
<comment type="catalytic activity">
    <reaction evidence="6">
        <text>3-phosphoshikimate + phosphoenolpyruvate = 5-O-(1-carboxyvinyl)-3-phosphoshikimate + phosphate</text>
        <dbReference type="Rhea" id="RHEA:21256"/>
        <dbReference type="ChEBI" id="CHEBI:43474"/>
        <dbReference type="ChEBI" id="CHEBI:57701"/>
        <dbReference type="ChEBI" id="CHEBI:58702"/>
        <dbReference type="ChEBI" id="CHEBI:145989"/>
        <dbReference type="EC" id="2.5.1.19"/>
    </reaction>
    <physiologicalReaction direction="left-to-right" evidence="6">
        <dbReference type="Rhea" id="RHEA:21257"/>
    </physiologicalReaction>
</comment>
<feature type="binding site" evidence="7">
    <location>
        <position position="344"/>
    </location>
    <ligand>
        <name>3-phosphoshikimate</name>
        <dbReference type="ChEBI" id="CHEBI:145989"/>
    </ligand>
</feature>
<dbReference type="InterPro" id="IPR034660">
    <property type="entry name" value="DinB/YfiT-like"/>
</dbReference>
<feature type="binding site" evidence="7">
    <location>
        <position position="417"/>
    </location>
    <ligand>
        <name>phosphoenolpyruvate</name>
        <dbReference type="ChEBI" id="CHEBI:58702"/>
    </ligand>
</feature>
<dbReference type="Gene3D" id="3.65.10.10">
    <property type="entry name" value="Enolpyruvate transferase domain"/>
    <property type="match status" value="2"/>
</dbReference>
<proteinExistence type="inferred from homology"/>
<dbReference type="PANTHER" id="PTHR21090">
    <property type="entry name" value="AROM/DEHYDROQUINATE SYNTHASE"/>
    <property type="match status" value="1"/>
</dbReference>
<evidence type="ECO:0000256" key="5">
    <source>
        <dbReference type="ARBA" id="ARBA00023141"/>
    </source>
</evidence>
<feature type="binding site" evidence="7">
    <location>
        <position position="30"/>
    </location>
    <ligand>
        <name>3-phosphoshikimate</name>
        <dbReference type="ChEBI" id="CHEBI:145989"/>
    </ligand>
</feature>
<dbReference type="EMBL" id="FONG01000001">
    <property type="protein sequence ID" value="SFE09148.1"/>
    <property type="molecule type" value="Genomic_DNA"/>
</dbReference>
<evidence type="ECO:0000256" key="2">
    <source>
        <dbReference type="ARBA" id="ARBA00009948"/>
    </source>
</evidence>
<dbReference type="PROSITE" id="PS00885">
    <property type="entry name" value="EPSP_SYNTHASE_2"/>
    <property type="match status" value="1"/>
</dbReference>
<gene>
    <name evidence="7" type="primary">aroA</name>
    <name evidence="11" type="ORF">SAMN05216251_101475</name>
</gene>
<dbReference type="GO" id="GO:0009073">
    <property type="term" value="P:aromatic amino acid family biosynthetic process"/>
    <property type="evidence" value="ECO:0007669"/>
    <property type="project" value="UniProtKB-KW"/>
</dbReference>
<evidence type="ECO:0000256" key="4">
    <source>
        <dbReference type="ARBA" id="ARBA00022679"/>
    </source>
</evidence>
<comment type="function">
    <text evidence="7">Catalyzes the transfer of the enolpyruvyl moiety of phosphoenolpyruvate (PEP) to the 5-hydroxyl of shikimate-3-phosphate (S3P) to produce enolpyruvyl shikimate-3-phosphate and inorganic phosphate.</text>
</comment>
<evidence type="ECO:0000256" key="3">
    <source>
        <dbReference type="ARBA" id="ARBA00022605"/>
    </source>
</evidence>
<feature type="domain" description="Enolpyruvate transferase" evidence="9">
    <location>
        <begin position="10"/>
        <end position="426"/>
    </location>
</feature>
<feature type="binding site" evidence="7">
    <location>
        <position position="173"/>
    </location>
    <ligand>
        <name>3-phosphoshikimate</name>
        <dbReference type="ChEBI" id="CHEBI:145989"/>
    </ligand>
</feature>
<evidence type="ECO:0000256" key="7">
    <source>
        <dbReference type="HAMAP-Rule" id="MF_00210"/>
    </source>
</evidence>
<keyword evidence="7" id="KW-0963">Cytoplasm</keyword>
<dbReference type="InterPro" id="IPR001986">
    <property type="entry name" value="Enolpyruvate_Tfrase_dom"/>
</dbReference>
<dbReference type="EC" id="2.5.1.19" evidence="7"/>
<dbReference type="SUPFAM" id="SSF55205">
    <property type="entry name" value="EPT/RTPC-like"/>
    <property type="match status" value="1"/>
</dbReference>
<accession>A0A1I1XRB9</accession>
<dbReference type="PANTHER" id="PTHR21090:SF5">
    <property type="entry name" value="PENTAFUNCTIONAL AROM POLYPEPTIDE"/>
    <property type="match status" value="1"/>
</dbReference>
<feature type="binding site" evidence="7">
    <location>
        <position position="25"/>
    </location>
    <ligand>
        <name>3-phosphoshikimate</name>
        <dbReference type="ChEBI" id="CHEBI:145989"/>
    </ligand>
</feature>
<feature type="binding site" evidence="7">
    <location>
        <position position="96"/>
    </location>
    <ligand>
        <name>phosphoenolpyruvate</name>
        <dbReference type="ChEBI" id="CHEBI:58702"/>
    </ligand>
</feature>
<evidence type="ECO:0000313" key="11">
    <source>
        <dbReference type="EMBL" id="SFE09148.1"/>
    </source>
</evidence>
<reference evidence="11 12" key="1">
    <citation type="submission" date="2016-10" db="EMBL/GenBank/DDBJ databases">
        <authorList>
            <person name="de Groot N.N."/>
        </authorList>
    </citation>
    <scope>NUCLEOTIDE SEQUENCE [LARGE SCALE GENOMIC DNA]</scope>
    <source>
        <strain evidence="11 12">CGMCC 4.3510</strain>
    </source>
</reference>
<dbReference type="GO" id="GO:0008652">
    <property type="term" value="P:amino acid biosynthetic process"/>
    <property type="evidence" value="ECO:0007669"/>
    <property type="project" value="UniProtKB-KW"/>
</dbReference>
<sequence length="650" mass="68384">MNSSQTLYLRPGTPLTGAIRPPGAKSGTVRALLCGTLAAGTTRIENAGSGDNIRAMATACRLLGARIDEGDDRTWTVEGVDHRLPETAELDAGNSGIVLRLLTAVGAALPHCTVGTRNAASLGRRGNHEIIDTLRQFGARAVGRGDEACPPLVVGRGAGLRGGRVTVSGRRSSQFLSGLLFLAPLVGSDVEIEVVDGLSSVPMAMTSVTALARAGITVDVSDDHLLYRIAGGQRYRPAEFAVASDASSVAGLLAAAAAVPGSVTDVSGFAGDDLGTAAMIDALGTMGVRIDRRGSVLTCHGARTVRPIQLDGSACPDSILPMAALAAFADGTSVFSNVETLRFKECDRITDFCRELAAAGVAVEERRDAIIVHGRGAVAGGTEVFGHHDHSVIMAMATIALRSERGLTIRGCDAVGQTYRGFFDDLRTLGADVTEVPDAAGAADVPNTVAGTAGSPESDAREATMSDERYDERYADSLRRITEGIRAWNARCAAQDPAVLEVQPAPGVWSIKQNTWHLADAFEATTIRLRAMLTEDGPQLLRFDADEWAADRDYQGRPWYEAIAKLNEQLGRLMVTASGLDAAQLTRPGRQYNIAVNILGRPTEELSVLDLLEFEAAHVDEHTESTVKIIDEFGAPAVGAPTAGGPDGQR</sequence>
<dbReference type="Pfam" id="PF12867">
    <property type="entry name" value="DinB_2"/>
    <property type="match status" value="1"/>
</dbReference>
<dbReference type="PROSITE" id="PS00104">
    <property type="entry name" value="EPSP_SYNTHASE_1"/>
    <property type="match status" value="1"/>
</dbReference>
<feature type="binding site" evidence="7">
    <location>
        <position position="25"/>
    </location>
    <ligand>
        <name>phosphoenolpyruvate</name>
        <dbReference type="ChEBI" id="CHEBI:58702"/>
    </ligand>
</feature>
<feature type="domain" description="DinB-like" evidence="10">
    <location>
        <begin position="485"/>
        <end position="624"/>
    </location>
</feature>
<dbReference type="Proteomes" id="UP000199323">
    <property type="component" value="Unassembled WGS sequence"/>
</dbReference>
<feature type="binding site" evidence="7">
    <location>
        <position position="317"/>
    </location>
    <ligand>
        <name>3-phosphoshikimate</name>
        <dbReference type="ChEBI" id="CHEBI:145989"/>
    </ligand>
</feature>
<feature type="binding site" evidence="7">
    <location>
        <position position="348"/>
    </location>
    <ligand>
        <name>phosphoenolpyruvate</name>
        <dbReference type="ChEBI" id="CHEBI:58702"/>
    </ligand>
</feature>
<dbReference type="Pfam" id="PF00275">
    <property type="entry name" value="EPSP_synthase"/>
    <property type="match status" value="1"/>
</dbReference>
<dbReference type="NCBIfam" id="TIGR01356">
    <property type="entry name" value="aroA"/>
    <property type="match status" value="1"/>
</dbReference>
<feature type="compositionally biased region" description="Basic and acidic residues" evidence="8">
    <location>
        <begin position="458"/>
        <end position="467"/>
    </location>
</feature>
<dbReference type="HAMAP" id="MF_00210">
    <property type="entry name" value="EPSP_synth"/>
    <property type="match status" value="1"/>
</dbReference>
<dbReference type="CDD" id="cd01556">
    <property type="entry name" value="EPSP_synthase"/>
    <property type="match status" value="1"/>
</dbReference>
<dbReference type="GO" id="GO:0003866">
    <property type="term" value="F:3-phosphoshikimate 1-carboxyvinyltransferase activity"/>
    <property type="evidence" value="ECO:0007669"/>
    <property type="project" value="UniProtKB-UniRule"/>
</dbReference>
<comment type="similarity">
    <text evidence="2 7">Belongs to the EPSP synthase family.</text>
</comment>
<dbReference type="InterPro" id="IPR023193">
    <property type="entry name" value="EPSP_synthase_CS"/>
</dbReference>
<dbReference type="RefSeq" id="WP_093711590.1">
    <property type="nucleotide sequence ID" value="NZ_FONG01000001.1"/>
</dbReference>
<evidence type="ECO:0000313" key="12">
    <source>
        <dbReference type="Proteomes" id="UP000199323"/>
    </source>
</evidence>
<comment type="pathway">
    <text evidence="1 7">Metabolic intermediate biosynthesis; chorismate biosynthesis; chorismate from D-erythrose 4-phosphate and phosphoenolpyruvate: step 6/7.</text>
</comment>
<feature type="region of interest" description="Disordered" evidence="8">
    <location>
        <begin position="442"/>
        <end position="467"/>
    </location>
</feature>
<feature type="binding site" evidence="7">
    <location>
        <position position="125"/>
    </location>
    <ligand>
        <name>phosphoenolpyruvate</name>
        <dbReference type="ChEBI" id="CHEBI:58702"/>
    </ligand>
</feature>
<dbReference type="OrthoDB" id="9809920at2"/>
<organism evidence="11 12">
    <name type="scientific">Actinacidiphila alni</name>
    <dbReference type="NCBI Taxonomy" id="380248"/>
    <lineage>
        <taxon>Bacteria</taxon>
        <taxon>Bacillati</taxon>
        <taxon>Actinomycetota</taxon>
        <taxon>Actinomycetes</taxon>
        <taxon>Kitasatosporales</taxon>
        <taxon>Streptomycetaceae</taxon>
        <taxon>Actinacidiphila</taxon>
    </lineage>
</organism>
<dbReference type="InterPro" id="IPR013792">
    <property type="entry name" value="RNA3'P_cycl/enolpyr_Trfase_a/b"/>
</dbReference>
<dbReference type="InterPro" id="IPR006264">
    <property type="entry name" value="EPSP_synthase"/>
</dbReference>
<feature type="binding site" evidence="7">
    <location>
        <position position="172"/>
    </location>
    <ligand>
        <name>3-phosphoshikimate</name>
        <dbReference type="ChEBI" id="CHEBI:145989"/>
    </ligand>
</feature>
<evidence type="ECO:0000256" key="1">
    <source>
        <dbReference type="ARBA" id="ARBA00004811"/>
    </source>
</evidence>
<dbReference type="GO" id="GO:0009423">
    <property type="term" value="P:chorismate biosynthetic process"/>
    <property type="evidence" value="ECO:0007669"/>
    <property type="project" value="UniProtKB-UniRule"/>
</dbReference>
<dbReference type="STRING" id="380248.SAMN05216251_101475"/>
<protein>
    <recommendedName>
        <fullName evidence="7">3-phosphoshikimate 1-carboxyvinyltransferase</fullName>
        <ecNumber evidence="7">2.5.1.19</ecNumber>
    </recommendedName>
    <alternativeName>
        <fullName evidence="7">5-enolpyruvylshikimate-3-phosphate synthase</fullName>
        <shortName evidence="7">EPSP synthase</shortName>
        <shortName evidence="7">EPSPS</shortName>
    </alternativeName>
</protein>